<evidence type="ECO:0000256" key="1">
    <source>
        <dbReference type="ARBA" id="ARBA00000900"/>
    </source>
</evidence>
<dbReference type="GO" id="GO:0006511">
    <property type="term" value="P:ubiquitin-dependent protein catabolic process"/>
    <property type="evidence" value="ECO:0007669"/>
    <property type="project" value="InterPro"/>
</dbReference>
<keyword evidence="8" id="KW-0833">Ubl conjugation pathway</keyword>
<feature type="compositionally biased region" description="Low complexity" evidence="12">
    <location>
        <begin position="204"/>
        <end position="215"/>
    </location>
</feature>
<evidence type="ECO:0000256" key="7">
    <source>
        <dbReference type="ARBA" id="ARBA00022771"/>
    </source>
</evidence>
<comment type="pathway">
    <text evidence="3">Protein modification; protein ubiquitination.</text>
</comment>
<dbReference type="Pfam" id="PF00097">
    <property type="entry name" value="zf-C3HC4"/>
    <property type="match status" value="1"/>
</dbReference>
<dbReference type="Gene3D" id="3.30.40.10">
    <property type="entry name" value="Zinc/RING finger domain, C3HC4 (zinc finger)"/>
    <property type="match status" value="1"/>
</dbReference>
<evidence type="ECO:0000313" key="16">
    <source>
        <dbReference type="Proteomes" id="UP000825935"/>
    </source>
</evidence>
<evidence type="ECO:0000256" key="2">
    <source>
        <dbReference type="ARBA" id="ARBA00004308"/>
    </source>
</evidence>
<name>A0A8T2SHW2_CERRI</name>
<evidence type="ECO:0000256" key="3">
    <source>
        <dbReference type="ARBA" id="ARBA00004906"/>
    </source>
</evidence>
<keyword evidence="16" id="KW-1185">Reference proteome</keyword>
<dbReference type="AlphaFoldDB" id="A0A8T2SHW2"/>
<reference evidence="15" key="1">
    <citation type="submission" date="2021-08" db="EMBL/GenBank/DDBJ databases">
        <title>WGS assembly of Ceratopteris richardii.</title>
        <authorList>
            <person name="Marchant D.B."/>
            <person name="Chen G."/>
            <person name="Jenkins J."/>
            <person name="Shu S."/>
            <person name="Leebens-Mack J."/>
            <person name="Grimwood J."/>
            <person name="Schmutz J."/>
            <person name="Soltis P."/>
            <person name="Soltis D."/>
            <person name="Chen Z.-H."/>
        </authorList>
    </citation>
    <scope>NUCLEOTIDE SEQUENCE</scope>
    <source>
        <strain evidence="15">Whitten #5841</strain>
        <tissue evidence="15">Leaf</tissue>
    </source>
</reference>
<evidence type="ECO:0000256" key="12">
    <source>
        <dbReference type="SAM" id="MobiDB-lite"/>
    </source>
</evidence>
<dbReference type="InterPro" id="IPR013083">
    <property type="entry name" value="Znf_RING/FYVE/PHD"/>
</dbReference>
<keyword evidence="6" id="KW-0479">Metal-binding</keyword>
<keyword evidence="13" id="KW-0812">Transmembrane</keyword>
<organism evidence="15 16">
    <name type="scientific">Ceratopteris richardii</name>
    <name type="common">Triangle waterfern</name>
    <dbReference type="NCBI Taxonomy" id="49495"/>
    <lineage>
        <taxon>Eukaryota</taxon>
        <taxon>Viridiplantae</taxon>
        <taxon>Streptophyta</taxon>
        <taxon>Embryophyta</taxon>
        <taxon>Tracheophyta</taxon>
        <taxon>Polypodiopsida</taxon>
        <taxon>Polypodiidae</taxon>
        <taxon>Polypodiales</taxon>
        <taxon>Pteridineae</taxon>
        <taxon>Pteridaceae</taxon>
        <taxon>Parkerioideae</taxon>
        <taxon>Ceratopteris</taxon>
    </lineage>
</organism>
<evidence type="ECO:0000259" key="14">
    <source>
        <dbReference type="PROSITE" id="PS50089"/>
    </source>
</evidence>
<sequence>MDAAAFAHGPTQSFKPPTEAAPPPPTPHFRIHSETLTSGAPSSAAGATTSLTDDGDGSFDCHICLDVAQEPVVTVCGHLFCWPCIYEWLHVHSPAKDCPVCKACVGDDGKIVPLYGKGKLGAPDPRMKRPMAQRPHGHVSSPPLFPPGLHTTQTIAPSPPEIAESHLQTRRLLARFPHPSAVYPQDRASIFALQFENNDFFNTSSSSSSSFGSPSREGFTSRFRSSNGHDQREVIFYRLYIVLVCVVVALLLFF</sequence>
<dbReference type="SUPFAM" id="SSF57850">
    <property type="entry name" value="RING/U-box"/>
    <property type="match status" value="1"/>
</dbReference>
<feature type="domain" description="RING-type" evidence="14">
    <location>
        <begin position="61"/>
        <end position="102"/>
    </location>
</feature>
<accession>A0A8T2SHW2</accession>
<evidence type="ECO:0000256" key="9">
    <source>
        <dbReference type="ARBA" id="ARBA00022833"/>
    </source>
</evidence>
<feature type="region of interest" description="Disordered" evidence="12">
    <location>
        <begin position="203"/>
        <end position="225"/>
    </location>
</feature>
<dbReference type="GO" id="GO:0008270">
    <property type="term" value="F:zinc ion binding"/>
    <property type="evidence" value="ECO:0007669"/>
    <property type="project" value="UniProtKB-KW"/>
</dbReference>
<dbReference type="EMBL" id="CM035424">
    <property type="protein sequence ID" value="KAH7351746.1"/>
    <property type="molecule type" value="Genomic_DNA"/>
</dbReference>
<dbReference type="GO" id="GO:0061630">
    <property type="term" value="F:ubiquitin protein ligase activity"/>
    <property type="evidence" value="ECO:0007669"/>
    <property type="project" value="UniProtKB-EC"/>
</dbReference>
<dbReference type="InterPro" id="IPR045103">
    <property type="entry name" value="RNF5/RNF185-like"/>
</dbReference>
<keyword evidence="5" id="KW-0808">Transferase</keyword>
<comment type="caution">
    <text evidence="15">The sequence shown here is derived from an EMBL/GenBank/DDBJ whole genome shotgun (WGS) entry which is preliminary data.</text>
</comment>
<gene>
    <name evidence="15" type="ORF">KP509_19G013000</name>
</gene>
<proteinExistence type="predicted"/>
<evidence type="ECO:0000256" key="8">
    <source>
        <dbReference type="ARBA" id="ARBA00022786"/>
    </source>
</evidence>
<keyword evidence="13" id="KW-1133">Transmembrane helix</keyword>
<dbReference type="CDD" id="cd16745">
    <property type="entry name" value="RING-HC_AtRMA-like"/>
    <property type="match status" value="1"/>
</dbReference>
<dbReference type="SMART" id="SM00184">
    <property type="entry name" value="RING"/>
    <property type="match status" value="1"/>
</dbReference>
<feature type="region of interest" description="Disordered" evidence="12">
    <location>
        <begin position="1"/>
        <end position="51"/>
    </location>
</feature>
<dbReference type="EC" id="2.3.2.27" evidence="4"/>
<dbReference type="Proteomes" id="UP000825935">
    <property type="component" value="Chromosome 19"/>
</dbReference>
<evidence type="ECO:0000256" key="11">
    <source>
        <dbReference type="PROSITE-ProRule" id="PRU00175"/>
    </source>
</evidence>
<evidence type="ECO:0000256" key="4">
    <source>
        <dbReference type="ARBA" id="ARBA00012483"/>
    </source>
</evidence>
<keyword evidence="7 11" id="KW-0863">Zinc-finger</keyword>
<evidence type="ECO:0000256" key="13">
    <source>
        <dbReference type="SAM" id="Phobius"/>
    </source>
</evidence>
<evidence type="ECO:0000256" key="10">
    <source>
        <dbReference type="ARBA" id="ARBA00023136"/>
    </source>
</evidence>
<evidence type="ECO:0000256" key="6">
    <source>
        <dbReference type="ARBA" id="ARBA00022723"/>
    </source>
</evidence>
<dbReference type="PROSITE" id="PS50089">
    <property type="entry name" value="ZF_RING_2"/>
    <property type="match status" value="1"/>
</dbReference>
<dbReference type="InterPro" id="IPR018957">
    <property type="entry name" value="Znf_C3HC4_RING-type"/>
</dbReference>
<dbReference type="OrthoDB" id="6270329at2759"/>
<dbReference type="GO" id="GO:0005783">
    <property type="term" value="C:endoplasmic reticulum"/>
    <property type="evidence" value="ECO:0007669"/>
    <property type="project" value="InterPro"/>
</dbReference>
<keyword evidence="9" id="KW-0862">Zinc</keyword>
<feature type="compositionally biased region" description="Low complexity" evidence="12">
    <location>
        <begin position="35"/>
        <end position="51"/>
    </location>
</feature>
<evidence type="ECO:0000313" key="15">
    <source>
        <dbReference type="EMBL" id="KAH7351746.1"/>
    </source>
</evidence>
<comment type="subcellular location">
    <subcellularLocation>
        <location evidence="2">Endomembrane system</location>
    </subcellularLocation>
</comment>
<keyword evidence="10 13" id="KW-0472">Membrane</keyword>
<comment type="catalytic activity">
    <reaction evidence="1">
        <text>S-ubiquitinyl-[E2 ubiquitin-conjugating enzyme]-L-cysteine + [acceptor protein]-L-lysine = [E2 ubiquitin-conjugating enzyme]-L-cysteine + N(6)-ubiquitinyl-[acceptor protein]-L-lysine.</text>
        <dbReference type="EC" id="2.3.2.27"/>
    </reaction>
</comment>
<dbReference type="PROSITE" id="PS00518">
    <property type="entry name" value="ZF_RING_1"/>
    <property type="match status" value="1"/>
</dbReference>
<dbReference type="PANTHER" id="PTHR12313">
    <property type="entry name" value="E3 UBIQUITIN-PROTEIN LIGASE RNF5-RELATED"/>
    <property type="match status" value="1"/>
</dbReference>
<dbReference type="InterPro" id="IPR001841">
    <property type="entry name" value="Znf_RING"/>
</dbReference>
<feature type="transmembrane region" description="Helical" evidence="13">
    <location>
        <begin position="235"/>
        <end position="253"/>
    </location>
</feature>
<dbReference type="InterPro" id="IPR017907">
    <property type="entry name" value="Znf_RING_CS"/>
</dbReference>
<protein>
    <recommendedName>
        <fullName evidence="4">RING-type E3 ubiquitin transferase</fullName>
        <ecNumber evidence="4">2.3.2.27</ecNumber>
    </recommendedName>
</protein>
<evidence type="ECO:0000256" key="5">
    <source>
        <dbReference type="ARBA" id="ARBA00022679"/>
    </source>
</evidence>